<dbReference type="Gene3D" id="3.40.630.30">
    <property type="match status" value="1"/>
</dbReference>
<evidence type="ECO:0000313" key="1">
    <source>
        <dbReference type="EMBL" id="SVA63894.1"/>
    </source>
</evidence>
<dbReference type="Pfam" id="PF13527">
    <property type="entry name" value="Acetyltransf_9"/>
    <property type="match status" value="1"/>
</dbReference>
<gene>
    <name evidence="1" type="ORF">METZ01_LOCUS116748</name>
</gene>
<evidence type="ECO:0008006" key="2">
    <source>
        <dbReference type="Google" id="ProtNLM"/>
    </source>
</evidence>
<name>A0A381XGJ6_9ZZZZ</name>
<sequence>MRELNSGDIKEIDALFSIVFQHFFKKPSKSNLELINWKYFNNPNGKAVLMGAFFDKELIASGAMIPEKINYFGEEKISYKCTDLMTHPDHHRKSLSKQIISLLLKESKVKSSFFCYTLCSKLATKSFVKNNWKHLDKIVYYFKPNFLIRLSSFFSSKFDEGLEFVDSLDLLKTYKFENRTTDISVHKSYEFLQWRILHPNFPYRIIVHRNSDGEVNGYLIYSLSTNKILNVIDVDSVGKTNIKIKLIKAAETIVYKEKLRAILVTCSHKSSFGNFFRTSGYFVNTYSKGPLKSFQDLNIFYHAHLASNFSTIDSWNFYGLSYDDV</sequence>
<dbReference type="EMBL" id="UINC01015114">
    <property type="protein sequence ID" value="SVA63894.1"/>
    <property type="molecule type" value="Genomic_DNA"/>
</dbReference>
<protein>
    <recommendedName>
        <fullName evidence="2">N-acetyltransferase domain-containing protein</fullName>
    </recommendedName>
</protein>
<dbReference type="AlphaFoldDB" id="A0A381XGJ6"/>
<dbReference type="SUPFAM" id="SSF55729">
    <property type="entry name" value="Acyl-CoA N-acyltransferases (Nat)"/>
    <property type="match status" value="1"/>
</dbReference>
<proteinExistence type="predicted"/>
<organism evidence="1">
    <name type="scientific">marine metagenome</name>
    <dbReference type="NCBI Taxonomy" id="408172"/>
    <lineage>
        <taxon>unclassified sequences</taxon>
        <taxon>metagenomes</taxon>
        <taxon>ecological metagenomes</taxon>
    </lineage>
</organism>
<accession>A0A381XGJ6</accession>
<dbReference type="InterPro" id="IPR016181">
    <property type="entry name" value="Acyl_CoA_acyltransferase"/>
</dbReference>
<reference evidence="1" key="1">
    <citation type="submission" date="2018-05" db="EMBL/GenBank/DDBJ databases">
        <authorList>
            <person name="Lanie J.A."/>
            <person name="Ng W.-L."/>
            <person name="Kazmierczak K.M."/>
            <person name="Andrzejewski T.M."/>
            <person name="Davidsen T.M."/>
            <person name="Wayne K.J."/>
            <person name="Tettelin H."/>
            <person name="Glass J.I."/>
            <person name="Rusch D."/>
            <person name="Podicherti R."/>
            <person name="Tsui H.-C.T."/>
            <person name="Winkler M.E."/>
        </authorList>
    </citation>
    <scope>NUCLEOTIDE SEQUENCE</scope>
</reference>